<dbReference type="SUPFAM" id="SSF53822">
    <property type="entry name" value="Periplasmic binding protein-like I"/>
    <property type="match status" value="1"/>
</dbReference>
<proteinExistence type="predicted"/>
<dbReference type="Proteomes" id="UP001501645">
    <property type="component" value="Unassembled WGS sequence"/>
</dbReference>
<organism evidence="5 6">
    <name type="scientific">Microbacterium gilvum</name>
    <dbReference type="NCBI Taxonomy" id="1336204"/>
    <lineage>
        <taxon>Bacteria</taxon>
        <taxon>Bacillati</taxon>
        <taxon>Actinomycetota</taxon>
        <taxon>Actinomycetes</taxon>
        <taxon>Micrococcales</taxon>
        <taxon>Microbacteriaceae</taxon>
        <taxon>Microbacterium</taxon>
    </lineage>
</organism>
<gene>
    <name evidence="5" type="ORF">GCM10023351_19520</name>
</gene>
<dbReference type="InterPro" id="IPR010982">
    <property type="entry name" value="Lambda_DNA-bd_dom_sf"/>
</dbReference>
<keyword evidence="3" id="KW-0804">Transcription</keyword>
<dbReference type="PROSITE" id="PS50932">
    <property type="entry name" value="HTH_LACI_2"/>
    <property type="match status" value="1"/>
</dbReference>
<dbReference type="Gene3D" id="3.40.50.2300">
    <property type="match status" value="2"/>
</dbReference>
<evidence type="ECO:0000313" key="5">
    <source>
        <dbReference type="EMBL" id="GAA4775173.1"/>
    </source>
</evidence>
<dbReference type="InterPro" id="IPR000843">
    <property type="entry name" value="HTH_LacI"/>
</dbReference>
<dbReference type="CDD" id="cd01392">
    <property type="entry name" value="HTH_LacI"/>
    <property type="match status" value="1"/>
</dbReference>
<protein>
    <submittedName>
        <fullName evidence="5">LacI family DNA-binding transcriptional regulator</fullName>
    </submittedName>
</protein>
<evidence type="ECO:0000256" key="3">
    <source>
        <dbReference type="ARBA" id="ARBA00023163"/>
    </source>
</evidence>
<dbReference type="RefSeq" id="WP_345438587.1">
    <property type="nucleotide sequence ID" value="NZ_BAABKO010000003.1"/>
</dbReference>
<dbReference type="PANTHER" id="PTHR30146">
    <property type="entry name" value="LACI-RELATED TRANSCRIPTIONAL REPRESSOR"/>
    <property type="match status" value="1"/>
</dbReference>
<dbReference type="EMBL" id="BAABKO010000003">
    <property type="protein sequence ID" value="GAA4775173.1"/>
    <property type="molecule type" value="Genomic_DNA"/>
</dbReference>
<dbReference type="InterPro" id="IPR046335">
    <property type="entry name" value="LacI/GalR-like_sensor"/>
</dbReference>
<dbReference type="Gene3D" id="1.10.260.40">
    <property type="entry name" value="lambda repressor-like DNA-binding domains"/>
    <property type="match status" value="1"/>
</dbReference>
<dbReference type="PRINTS" id="PR00036">
    <property type="entry name" value="HTHLACI"/>
</dbReference>
<dbReference type="GO" id="GO:0003677">
    <property type="term" value="F:DNA binding"/>
    <property type="evidence" value="ECO:0007669"/>
    <property type="project" value="UniProtKB-KW"/>
</dbReference>
<feature type="domain" description="HTH lacI-type" evidence="4">
    <location>
        <begin position="2"/>
        <end position="56"/>
    </location>
</feature>
<dbReference type="SMART" id="SM00354">
    <property type="entry name" value="HTH_LACI"/>
    <property type="match status" value="1"/>
</dbReference>
<dbReference type="Pfam" id="PF00356">
    <property type="entry name" value="LacI"/>
    <property type="match status" value="1"/>
</dbReference>
<dbReference type="PROSITE" id="PS00356">
    <property type="entry name" value="HTH_LACI_1"/>
    <property type="match status" value="1"/>
</dbReference>
<dbReference type="InterPro" id="IPR028082">
    <property type="entry name" value="Peripla_BP_I"/>
</dbReference>
<reference evidence="6" key="1">
    <citation type="journal article" date="2019" name="Int. J. Syst. Evol. Microbiol.">
        <title>The Global Catalogue of Microorganisms (GCM) 10K type strain sequencing project: providing services to taxonomists for standard genome sequencing and annotation.</title>
        <authorList>
            <consortium name="The Broad Institute Genomics Platform"/>
            <consortium name="The Broad Institute Genome Sequencing Center for Infectious Disease"/>
            <person name="Wu L."/>
            <person name="Ma J."/>
        </authorList>
    </citation>
    <scope>NUCLEOTIDE SEQUENCE [LARGE SCALE GENOMIC DNA]</scope>
    <source>
        <strain evidence="6">JCM 18537</strain>
    </source>
</reference>
<accession>A0ABP9A8E7</accession>
<sequence>MATIHDVAKAAGVSAMTVSNVLNDRPHVRAETREKVLRAIAELDYRVNPAARRLRSSRTGTIGLAVPDIAQPYFGVLASHVVEAAGRRGLRVTVEQTSAARDRELEAVALSRRLMIDGLILSALGVSVDDLRAIDYPLVLVGEKDLADELPQVSMPNEEGARAAVAHLLATGSRRIAVLGGIVEDGGMASERLAGYRRAHGDAGLVPDPALAVPAERYGIEGGATAAAELLRRGAPFDGVFCMTDAVALGALHALIGAGLRVPEDVQLVGFDDVPAARYANPAISTVSPDHEFIAETAVVLLERRIAGEQLPAPRRTVSPFSLALRGTTRRA</sequence>
<dbReference type="PANTHER" id="PTHR30146:SF109">
    <property type="entry name" value="HTH-TYPE TRANSCRIPTIONAL REGULATOR GALS"/>
    <property type="match status" value="1"/>
</dbReference>
<keyword evidence="6" id="KW-1185">Reference proteome</keyword>
<dbReference type="Pfam" id="PF13377">
    <property type="entry name" value="Peripla_BP_3"/>
    <property type="match status" value="1"/>
</dbReference>
<evidence type="ECO:0000259" key="4">
    <source>
        <dbReference type="PROSITE" id="PS50932"/>
    </source>
</evidence>
<dbReference type="CDD" id="cd06267">
    <property type="entry name" value="PBP1_LacI_sugar_binding-like"/>
    <property type="match status" value="1"/>
</dbReference>
<dbReference type="SUPFAM" id="SSF47413">
    <property type="entry name" value="lambda repressor-like DNA-binding domains"/>
    <property type="match status" value="1"/>
</dbReference>
<keyword evidence="1" id="KW-0805">Transcription regulation</keyword>
<comment type="caution">
    <text evidence="5">The sequence shown here is derived from an EMBL/GenBank/DDBJ whole genome shotgun (WGS) entry which is preliminary data.</text>
</comment>
<keyword evidence="2 5" id="KW-0238">DNA-binding</keyword>
<evidence type="ECO:0000256" key="2">
    <source>
        <dbReference type="ARBA" id="ARBA00023125"/>
    </source>
</evidence>
<evidence type="ECO:0000256" key="1">
    <source>
        <dbReference type="ARBA" id="ARBA00023015"/>
    </source>
</evidence>
<evidence type="ECO:0000313" key="6">
    <source>
        <dbReference type="Proteomes" id="UP001501645"/>
    </source>
</evidence>
<name>A0ABP9A8E7_9MICO</name>